<reference evidence="2 3" key="1">
    <citation type="submission" date="2022-11" db="EMBL/GenBank/DDBJ databases">
        <title>Whole genome sequence of Eschrichtius robustus ER-17-0199.</title>
        <authorList>
            <person name="Bruniche-Olsen A."/>
            <person name="Black A.N."/>
            <person name="Fields C.J."/>
            <person name="Walden K."/>
            <person name="Dewoody J.A."/>
        </authorList>
    </citation>
    <scope>NUCLEOTIDE SEQUENCE [LARGE SCALE GENOMIC DNA]</scope>
    <source>
        <strain evidence="2">ER-17-0199</strain>
        <tissue evidence="2">Blubber</tissue>
    </source>
</reference>
<proteinExistence type="predicted"/>
<dbReference type="Proteomes" id="UP001159641">
    <property type="component" value="Unassembled WGS sequence"/>
</dbReference>
<dbReference type="EMBL" id="JAIQCJ010002315">
    <property type="protein sequence ID" value="KAJ8777241.1"/>
    <property type="molecule type" value="Genomic_DNA"/>
</dbReference>
<comment type="caution">
    <text evidence="2">The sequence shown here is derived from an EMBL/GenBank/DDBJ whole genome shotgun (WGS) entry which is preliminary data.</text>
</comment>
<feature type="region of interest" description="Disordered" evidence="1">
    <location>
        <begin position="43"/>
        <end position="150"/>
    </location>
</feature>
<evidence type="ECO:0000256" key="1">
    <source>
        <dbReference type="SAM" id="MobiDB-lite"/>
    </source>
</evidence>
<protein>
    <submittedName>
        <fullName evidence="2">Uncharacterized protein</fullName>
    </submittedName>
</protein>
<keyword evidence="3" id="KW-1185">Reference proteome</keyword>
<name>A0AB34GC21_ESCRO</name>
<feature type="region of interest" description="Disordered" evidence="1">
    <location>
        <begin position="228"/>
        <end position="276"/>
    </location>
</feature>
<organism evidence="2 3">
    <name type="scientific">Eschrichtius robustus</name>
    <name type="common">California gray whale</name>
    <name type="synonym">Eschrichtius gibbosus</name>
    <dbReference type="NCBI Taxonomy" id="9764"/>
    <lineage>
        <taxon>Eukaryota</taxon>
        <taxon>Metazoa</taxon>
        <taxon>Chordata</taxon>
        <taxon>Craniata</taxon>
        <taxon>Vertebrata</taxon>
        <taxon>Euteleostomi</taxon>
        <taxon>Mammalia</taxon>
        <taxon>Eutheria</taxon>
        <taxon>Laurasiatheria</taxon>
        <taxon>Artiodactyla</taxon>
        <taxon>Whippomorpha</taxon>
        <taxon>Cetacea</taxon>
        <taxon>Mysticeti</taxon>
        <taxon>Eschrichtiidae</taxon>
        <taxon>Eschrichtius</taxon>
    </lineage>
</organism>
<evidence type="ECO:0000313" key="3">
    <source>
        <dbReference type="Proteomes" id="UP001159641"/>
    </source>
</evidence>
<feature type="compositionally biased region" description="Gly residues" evidence="1">
    <location>
        <begin position="72"/>
        <end position="90"/>
    </location>
</feature>
<evidence type="ECO:0000313" key="2">
    <source>
        <dbReference type="EMBL" id="KAJ8777241.1"/>
    </source>
</evidence>
<sequence length="276" mass="27683">MGLRPPCLGFVVRVRSDTQGKLGAWNEAPITSVALSAVTWEQPGFGRNRLRSPSLEVREERRSPPGAAAPRGEGGPAGLGGASRGRGGGAASSSSSSPPPPQGPRRNLGSRGAHSPRRAAGLAAAAATETHPRRVPVSLPAPPGRSARAPSARSLALLPCGRLRHGVGVGGAGGGGAGLRQPVPAGLLSGPACGQLDAAAWQAALGLGGPGGPRARIRGGRELGLSLRHPGRDSGGGKTSAPQCFSHFPWRAGPRVGTRDPPEASTGGHSVFLFPP</sequence>
<gene>
    <name evidence="2" type="ORF">J1605_014624</name>
</gene>
<accession>A0AB34GC21</accession>
<dbReference type="AlphaFoldDB" id="A0AB34GC21"/>